<dbReference type="PANTHER" id="PTHR47970">
    <property type="entry name" value="KINESIN-LIKE PROTEIN KIF11"/>
    <property type="match status" value="1"/>
</dbReference>
<feature type="compositionally biased region" description="Basic residues" evidence="13">
    <location>
        <begin position="751"/>
        <end position="763"/>
    </location>
</feature>
<evidence type="ECO:0000256" key="8">
    <source>
        <dbReference type="ARBA" id="ARBA00023175"/>
    </source>
</evidence>
<dbReference type="GeneID" id="16079033"/>
<keyword evidence="2" id="KW-0963">Cytoplasm</keyword>
<evidence type="ECO:0000256" key="2">
    <source>
        <dbReference type="ARBA" id="ARBA00022490"/>
    </source>
</evidence>
<dbReference type="OrthoDB" id="2403182at2759"/>
<dbReference type="PROSITE" id="PS00411">
    <property type="entry name" value="KINESIN_MOTOR_1"/>
    <property type="match status" value="1"/>
</dbReference>
<dbReference type="RefSeq" id="XP_004998438.1">
    <property type="nucleotide sequence ID" value="XM_004998381.1"/>
</dbReference>
<reference evidence="15" key="1">
    <citation type="submission" date="2009-08" db="EMBL/GenBank/DDBJ databases">
        <title>Annotation of Salpingoeca rosetta.</title>
        <authorList>
            <consortium name="The Broad Institute Genome Sequencing Platform"/>
            <person name="Russ C."/>
            <person name="Cuomo C."/>
            <person name="Burger G."/>
            <person name="Gray M.W."/>
            <person name="Holland P.W.H."/>
            <person name="King N."/>
            <person name="Lang F.B.F."/>
            <person name="Roger A.J."/>
            <person name="Ruiz-Trillo I."/>
            <person name="Young S.K."/>
            <person name="Zeng Q."/>
            <person name="Gargeya S."/>
            <person name="Alvarado L."/>
            <person name="Berlin A."/>
            <person name="Chapman S.B."/>
            <person name="Chen Z."/>
            <person name="Freedman E."/>
            <person name="Gellesch M."/>
            <person name="Goldberg J."/>
            <person name="Griggs A."/>
            <person name="Gujja S."/>
            <person name="Heilman E."/>
            <person name="Heiman D."/>
            <person name="Howarth C."/>
            <person name="Mehta T."/>
            <person name="Neiman D."/>
            <person name="Pearson M."/>
            <person name="Roberts A."/>
            <person name="Saif S."/>
            <person name="Shea T."/>
            <person name="Shenoy N."/>
            <person name="Sisk P."/>
            <person name="Stolte C."/>
            <person name="Sykes S."/>
            <person name="White J."/>
            <person name="Yandava C."/>
            <person name="Haas B."/>
            <person name="Nusbaum C."/>
            <person name="Birren B."/>
        </authorList>
    </citation>
    <scope>NUCLEOTIDE SEQUENCE [LARGE SCALE GENOMIC DNA]</scope>
    <source>
        <strain evidence="15">ATCC 50818</strain>
    </source>
</reference>
<keyword evidence="3" id="KW-0597">Phosphoprotein</keyword>
<dbReference type="InterPro" id="IPR027417">
    <property type="entry name" value="P-loop_NTPase"/>
</dbReference>
<dbReference type="Gene3D" id="3.40.850.10">
    <property type="entry name" value="Kinesin motor domain"/>
    <property type="match status" value="1"/>
</dbReference>
<dbReference type="GO" id="GO:0005634">
    <property type="term" value="C:nucleus"/>
    <property type="evidence" value="ECO:0007669"/>
    <property type="project" value="TreeGrafter"/>
</dbReference>
<evidence type="ECO:0000256" key="7">
    <source>
        <dbReference type="ARBA" id="ARBA00023054"/>
    </source>
</evidence>
<evidence type="ECO:0000256" key="1">
    <source>
        <dbReference type="ARBA" id="ARBA00004186"/>
    </source>
</evidence>
<dbReference type="GO" id="GO:0090307">
    <property type="term" value="P:mitotic spindle assembly"/>
    <property type="evidence" value="ECO:0007669"/>
    <property type="project" value="TreeGrafter"/>
</dbReference>
<evidence type="ECO:0000313" key="16">
    <source>
        <dbReference type="Proteomes" id="UP000007799"/>
    </source>
</evidence>
<dbReference type="PRINTS" id="PR00380">
    <property type="entry name" value="KINESINHEAVY"/>
</dbReference>
<dbReference type="STRING" id="946362.F2TY04"/>
<dbReference type="EMBL" id="GL832956">
    <property type="protein sequence ID" value="EGD76263.1"/>
    <property type="molecule type" value="Genomic_DNA"/>
</dbReference>
<keyword evidence="16" id="KW-1185">Reference proteome</keyword>
<dbReference type="Proteomes" id="UP000007799">
    <property type="component" value="Unassembled WGS sequence"/>
</dbReference>
<dbReference type="GO" id="GO:0051231">
    <property type="term" value="P:spindle elongation"/>
    <property type="evidence" value="ECO:0007669"/>
    <property type="project" value="TreeGrafter"/>
</dbReference>
<dbReference type="SUPFAM" id="SSF52540">
    <property type="entry name" value="P-loop containing nucleoside triphosphate hydrolases"/>
    <property type="match status" value="1"/>
</dbReference>
<keyword evidence="4 11" id="KW-0493">Microtubule</keyword>
<gene>
    <name evidence="15" type="ORF">PTSG_00966</name>
</gene>
<keyword evidence="5 10" id="KW-0547">Nucleotide-binding</keyword>
<feature type="domain" description="Kinesin motor" evidence="14">
    <location>
        <begin position="12"/>
        <end position="430"/>
    </location>
</feature>
<dbReference type="Gene3D" id="2.60.40.4330">
    <property type="entry name" value="Kinesin-like protein Kif23, Arf6-interacting domain"/>
    <property type="match status" value="1"/>
</dbReference>
<dbReference type="GO" id="GO:0005876">
    <property type="term" value="C:spindle microtubule"/>
    <property type="evidence" value="ECO:0007669"/>
    <property type="project" value="TreeGrafter"/>
</dbReference>
<evidence type="ECO:0000256" key="10">
    <source>
        <dbReference type="PROSITE-ProRule" id="PRU00283"/>
    </source>
</evidence>
<dbReference type="GO" id="GO:0008017">
    <property type="term" value="F:microtubule binding"/>
    <property type="evidence" value="ECO:0007669"/>
    <property type="project" value="InterPro"/>
</dbReference>
<dbReference type="InterPro" id="IPR019821">
    <property type="entry name" value="Kinesin_motor_CS"/>
</dbReference>
<dbReference type="SMART" id="SM00129">
    <property type="entry name" value="KISc"/>
    <property type="match status" value="1"/>
</dbReference>
<evidence type="ECO:0000256" key="6">
    <source>
        <dbReference type="ARBA" id="ARBA00022840"/>
    </source>
</evidence>
<dbReference type="InterPro" id="IPR001752">
    <property type="entry name" value="Kinesin_motor_dom"/>
</dbReference>
<evidence type="ECO:0000259" key="14">
    <source>
        <dbReference type="PROSITE" id="PS50067"/>
    </source>
</evidence>
<dbReference type="InterPro" id="IPR036961">
    <property type="entry name" value="Kinesin_motor_dom_sf"/>
</dbReference>
<evidence type="ECO:0000256" key="9">
    <source>
        <dbReference type="ARBA" id="ARBA00023212"/>
    </source>
</evidence>
<accession>F2TY04</accession>
<sequence length="950" mass="108228">MNGHGNAKEKDTVKVYLRVRPLTAKEKTAGPECISLQSTKQIHYRNPKNIKKVLEYEFDHVFGPKADQIELFQKTAFPLVTDVLRGQDALLFTYGITNSGKTYTMQGSEEDLDGIMPRTLDVLFNSINNQRAKWFTFKPDESKGTIVVRDANEAKDLRRKHRHDHPEDRDAMDVDTSVPIQTRRRSYDPSSLALADPDTRFSIFISYVEIYRNYVYDLFDDRPMYTPDAFNPKSRGKPLKTSLGVKLGRDGQYYVQGATWKEVHSTDEAFRLLEEGKAVRKVGSTNLNSQSSRSHSIFTIKVVSAPLNRNGSDVVRDDDIPPHVAQICLVDLAGSERCMRSGSKGNQQKEGIDINKSLNKLRECFQALRDMQQKGKKKRIQYREFSLTHLFQKYLMGHGKMSMIVCASPSSPDAAETASVLDFAKLTGEIETNVSEEAPIYKGYEEGRGMQCRLQRRARRKAGGGETSLSDIEENDGAEANQEPGAYSAVQKELEEMAKDQSPSSAYRSGATVGKRSKHLESPHLARAIGDIDQHMHKSLAQKRQQMEDAQQQFRTHLREKENTLMQQTIRISELTEQLTEEKLRCDSLEKKTEELIRETAATRTELESHISEQKEDIERLTADLSTTRRRNESLEREKAELESQLHAMRRELSKYEGELREKDQRTHMLTREYQEKSTEHKARLDRMAEAVKSREEKVLMLKERMERARDRIEKRAKNTPNRPLSMRSAPSPPKQPNLADVVDENVSPAKRAKSPVHGRHHRVADAYEQKRKSIAPANNSDDDDDEEDDQDYSRGSRQVLDAYADDQENVASNNIAMTTDDPSKPAYNKVYNHVPQNHKTAKGTILQNHNKHGSVARPELKGLKRHDYYVLNHADSPNKQSVFKGPIMKSISKEGYSVRLTGEELLRLNNLAEEANDGVSPAKHFKSAGQFAEKAVLSPMKKIPRRRHK</sequence>
<keyword evidence="7 12" id="KW-0175">Coiled coil</keyword>
<dbReference type="GO" id="GO:0072686">
    <property type="term" value="C:mitotic spindle"/>
    <property type="evidence" value="ECO:0007669"/>
    <property type="project" value="TreeGrafter"/>
</dbReference>
<dbReference type="eggNOG" id="KOG0247">
    <property type="taxonomic scope" value="Eukaryota"/>
</dbReference>
<evidence type="ECO:0000256" key="13">
    <source>
        <dbReference type="SAM" id="MobiDB-lite"/>
    </source>
</evidence>
<evidence type="ECO:0000256" key="4">
    <source>
        <dbReference type="ARBA" id="ARBA00022701"/>
    </source>
</evidence>
<name>F2TY04_SALR5</name>
<dbReference type="GO" id="GO:0007018">
    <property type="term" value="P:microtubule-based movement"/>
    <property type="evidence" value="ECO:0007669"/>
    <property type="project" value="InterPro"/>
</dbReference>
<dbReference type="GO" id="GO:0005524">
    <property type="term" value="F:ATP binding"/>
    <property type="evidence" value="ECO:0007669"/>
    <property type="project" value="UniProtKB-UniRule"/>
</dbReference>
<keyword evidence="6 10" id="KW-0067">ATP-binding</keyword>
<dbReference type="AlphaFoldDB" id="F2TY04"/>
<keyword evidence="9" id="KW-0206">Cytoskeleton</keyword>
<feature type="region of interest" description="Disordered" evidence="13">
    <location>
        <begin position="154"/>
        <end position="180"/>
    </location>
</feature>
<feature type="region of interest" description="Disordered" evidence="13">
    <location>
        <begin position="708"/>
        <end position="795"/>
    </location>
</feature>
<dbReference type="InterPro" id="IPR047149">
    <property type="entry name" value="KIF11-like"/>
</dbReference>
<dbReference type="PANTHER" id="PTHR47970:SF29">
    <property type="entry name" value="KINESIN FAMILY MEMBER 20B"/>
    <property type="match status" value="1"/>
</dbReference>
<comment type="similarity">
    <text evidence="10 11">Belongs to the TRAFAC class myosin-kinesin ATPase superfamily. Kinesin family.</text>
</comment>
<dbReference type="PROSITE" id="PS50067">
    <property type="entry name" value="KINESIN_MOTOR_2"/>
    <property type="match status" value="1"/>
</dbReference>
<feature type="binding site" evidence="10">
    <location>
        <begin position="95"/>
        <end position="102"/>
    </location>
    <ligand>
        <name>ATP</name>
        <dbReference type="ChEBI" id="CHEBI:30616"/>
    </ligand>
</feature>
<dbReference type="FunCoup" id="F2TY04">
    <property type="interactions" value="764"/>
</dbReference>
<dbReference type="KEGG" id="sre:PTSG_00966"/>
<dbReference type="OMA" id="CARTKNT"/>
<keyword evidence="8 10" id="KW-0505">Motor protein</keyword>
<feature type="coiled-coil region" evidence="12">
    <location>
        <begin position="540"/>
        <end position="666"/>
    </location>
</feature>
<protein>
    <recommendedName>
        <fullName evidence="11">Kinesin-like protein</fullName>
    </recommendedName>
</protein>
<dbReference type="InParanoid" id="F2TY04"/>
<dbReference type="InterPro" id="IPR038105">
    <property type="entry name" value="Kif23_Arf-bd_sf"/>
</dbReference>
<evidence type="ECO:0000256" key="3">
    <source>
        <dbReference type="ARBA" id="ARBA00022553"/>
    </source>
</evidence>
<organism evidence="16">
    <name type="scientific">Salpingoeca rosetta (strain ATCC 50818 / BSB-021)</name>
    <dbReference type="NCBI Taxonomy" id="946362"/>
    <lineage>
        <taxon>Eukaryota</taxon>
        <taxon>Choanoflagellata</taxon>
        <taxon>Craspedida</taxon>
        <taxon>Salpingoecidae</taxon>
        <taxon>Salpingoeca</taxon>
    </lineage>
</organism>
<evidence type="ECO:0000256" key="12">
    <source>
        <dbReference type="SAM" id="Coils"/>
    </source>
</evidence>
<feature type="compositionally biased region" description="Basic and acidic residues" evidence="13">
    <location>
        <begin position="708"/>
        <end position="717"/>
    </location>
</feature>
<feature type="region of interest" description="Disordered" evidence="13">
    <location>
        <begin position="455"/>
        <end position="523"/>
    </location>
</feature>
<evidence type="ECO:0000256" key="5">
    <source>
        <dbReference type="ARBA" id="ARBA00022741"/>
    </source>
</evidence>
<comment type="subcellular location">
    <subcellularLocation>
        <location evidence="1">Cytoplasm</location>
        <location evidence="1">Cytoskeleton</location>
        <location evidence="1">Spindle</location>
    </subcellularLocation>
</comment>
<proteinExistence type="inferred from homology"/>
<dbReference type="Pfam" id="PF00225">
    <property type="entry name" value="Kinesin"/>
    <property type="match status" value="1"/>
</dbReference>
<evidence type="ECO:0000313" key="15">
    <source>
        <dbReference type="EMBL" id="EGD76263.1"/>
    </source>
</evidence>
<evidence type="ECO:0000256" key="11">
    <source>
        <dbReference type="RuleBase" id="RU000394"/>
    </source>
</evidence>
<feature type="compositionally biased region" description="Acidic residues" evidence="13">
    <location>
        <begin position="781"/>
        <end position="791"/>
    </location>
</feature>
<dbReference type="GO" id="GO:0008574">
    <property type="term" value="F:plus-end-directed microtubule motor activity"/>
    <property type="evidence" value="ECO:0007669"/>
    <property type="project" value="TreeGrafter"/>
</dbReference>